<name>A0ABX8CGA0_9CHLA</name>
<feature type="transmembrane region" description="Helical" evidence="1">
    <location>
        <begin position="90"/>
        <end position="113"/>
    </location>
</feature>
<dbReference type="EMBL" id="CP060791">
    <property type="protein sequence ID" value="QVE49016.1"/>
    <property type="molecule type" value="Genomic_DNA"/>
</dbReference>
<dbReference type="Proteomes" id="UP000680625">
    <property type="component" value="Chromosome"/>
</dbReference>
<accession>A0ABX8CGA0</accession>
<evidence type="ECO:0000256" key="1">
    <source>
        <dbReference type="SAM" id="Phobius"/>
    </source>
</evidence>
<keyword evidence="1" id="KW-1133">Transmembrane helix</keyword>
<keyword evidence="1" id="KW-0812">Transmembrane</keyword>
<reference evidence="2 3" key="1">
    <citation type="submission" date="2020-08" db="EMBL/GenBank/DDBJ databases">
        <title>Isolation and characterization of novel Chlamydia from Siamese crocodiles (Crocodylus siamensis).</title>
        <authorList>
            <person name="Sariya L."/>
        </authorList>
    </citation>
    <scope>NUCLEOTIDE SEQUENCE [LARGE SCALE GENOMIC DNA]</scope>
    <source>
        <strain evidence="2 3">No. 12</strain>
    </source>
</reference>
<keyword evidence="3" id="KW-1185">Reference proteome</keyword>
<proteinExistence type="predicted"/>
<keyword evidence="1" id="KW-0472">Membrane</keyword>
<gene>
    <name evidence="2" type="ORF">H9Q19_04860</name>
</gene>
<dbReference type="RefSeq" id="WP_213240854.1">
    <property type="nucleotide sequence ID" value="NZ_CP060791.1"/>
</dbReference>
<evidence type="ECO:0000313" key="2">
    <source>
        <dbReference type="EMBL" id="QVE49016.1"/>
    </source>
</evidence>
<protein>
    <submittedName>
        <fullName evidence="2">Uncharacterized protein</fullName>
    </submittedName>
</protein>
<organism evidence="2 3">
    <name type="scientific">Chlamydia crocodili</name>
    <dbReference type="NCBI Taxonomy" id="2766982"/>
    <lineage>
        <taxon>Bacteria</taxon>
        <taxon>Pseudomonadati</taxon>
        <taxon>Chlamydiota</taxon>
        <taxon>Chlamydiia</taxon>
        <taxon>Chlamydiales</taxon>
        <taxon>Chlamydiaceae</taxon>
        <taxon>Chlamydia/Chlamydophila group</taxon>
        <taxon>Chlamydia</taxon>
    </lineage>
</organism>
<evidence type="ECO:0000313" key="3">
    <source>
        <dbReference type="Proteomes" id="UP000680625"/>
    </source>
</evidence>
<feature type="transmembrane region" description="Helical" evidence="1">
    <location>
        <begin position="65"/>
        <end position="84"/>
    </location>
</feature>
<sequence>MTTAHGYGAFAGRPSRNVFTLSDLNNQGSTDSHDSETSGRTTGRTVSIARPCVDRHPTCPMIQHTALWVILGLTAALSTCLLLASGCLSIPAIIGALIIQIVLIVVSIACLIIKYRKEITSKFCGQD</sequence>
<dbReference type="GeneID" id="301704933"/>